<evidence type="ECO:0000313" key="3">
    <source>
        <dbReference type="EMBL" id="MQL75444.1"/>
    </source>
</evidence>
<dbReference type="EMBL" id="NMUH01000251">
    <property type="protein sequence ID" value="MQL75444.1"/>
    <property type="molecule type" value="Genomic_DNA"/>
</dbReference>
<dbReference type="OrthoDB" id="1883432at2759"/>
<dbReference type="Gene3D" id="1.20.5.110">
    <property type="match status" value="1"/>
</dbReference>
<reference evidence="3" key="1">
    <citation type="submission" date="2017-07" db="EMBL/GenBank/DDBJ databases">
        <title>Taro Niue Genome Assembly and Annotation.</title>
        <authorList>
            <person name="Atibalentja N."/>
            <person name="Keating K."/>
            <person name="Fields C.J."/>
        </authorList>
    </citation>
    <scope>NUCLEOTIDE SEQUENCE</scope>
    <source>
        <strain evidence="3">Niue_2</strain>
        <tissue evidence="3">Leaf</tissue>
    </source>
</reference>
<name>A0A843U1F1_COLES</name>
<protein>
    <submittedName>
        <fullName evidence="3">Uncharacterized protein</fullName>
    </submittedName>
</protein>
<feature type="compositionally biased region" description="Low complexity" evidence="2">
    <location>
        <begin position="25"/>
        <end position="42"/>
    </location>
</feature>
<evidence type="ECO:0000256" key="1">
    <source>
        <dbReference type="SAM" id="Coils"/>
    </source>
</evidence>
<comment type="caution">
    <text evidence="3">The sequence shown here is derived from an EMBL/GenBank/DDBJ whole genome shotgun (WGS) entry which is preliminary data.</text>
</comment>
<feature type="compositionally biased region" description="Basic and acidic residues" evidence="2">
    <location>
        <begin position="1"/>
        <end position="21"/>
    </location>
</feature>
<evidence type="ECO:0000256" key="2">
    <source>
        <dbReference type="SAM" id="MobiDB-lite"/>
    </source>
</evidence>
<accession>A0A843U1F1</accession>
<organism evidence="3 4">
    <name type="scientific">Colocasia esculenta</name>
    <name type="common">Wild taro</name>
    <name type="synonym">Arum esculentum</name>
    <dbReference type="NCBI Taxonomy" id="4460"/>
    <lineage>
        <taxon>Eukaryota</taxon>
        <taxon>Viridiplantae</taxon>
        <taxon>Streptophyta</taxon>
        <taxon>Embryophyta</taxon>
        <taxon>Tracheophyta</taxon>
        <taxon>Spermatophyta</taxon>
        <taxon>Magnoliopsida</taxon>
        <taxon>Liliopsida</taxon>
        <taxon>Araceae</taxon>
        <taxon>Aroideae</taxon>
        <taxon>Colocasieae</taxon>
        <taxon>Colocasia</taxon>
    </lineage>
</organism>
<keyword evidence="1" id="KW-0175">Coiled coil</keyword>
<dbReference type="SMR" id="A0A843U1F1"/>
<sequence>MQQGRKGDRRGERSGRPEQKKAAQGSTSGVAAATTTVVTESGETLTISDLVTRFDEAAQRRLHTMNQKLRRLEMQMEVLEAEMSKANDASKWS</sequence>
<feature type="region of interest" description="Disordered" evidence="2">
    <location>
        <begin position="1"/>
        <end position="42"/>
    </location>
</feature>
<evidence type="ECO:0000313" key="4">
    <source>
        <dbReference type="Proteomes" id="UP000652761"/>
    </source>
</evidence>
<gene>
    <name evidence="3" type="ORF">Taro_007823</name>
</gene>
<keyword evidence="4" id="KW-1185">Reference proteome</keyword>
<feature type="coiled-coil region" evidence="1">
    <location>
        <begin position="55"/>
        <end position="89"/>
    </location>
</feature>
<dbReference type="AlphaFoldDB" id="A0A843U1F1"/>
<dbReference type="Proteomes" id="UP000652761">
    <property type="component" value="Unassembled WGS sequence"/>
</dbReference>
<proteinExistence type="predicted"/>